<evidence type="ECO:0000256" key="3">
    <source>
        <dbReference type="ARBA" id="ARBA00023125"/>
    </source>
</evidence>
<dbReference type="RefSeq" id="WP_226763474.1">
    <property type="nucleotide sequence ID" value="NZ_JAJAWG010000002.1"/>
</dbReference>
<accession>A0ABS8BIZ5</accession>
<dbReference type="Proteomes" id="UP001198034">
    <property type="component" value="Unassembled WGS sequence"/>
</dbReference>
<proteinExistence type="inferred from homology"/>
<dbReference type="Gene3D" id="1.10.443.10">
    <property type="entry name" value="Intergrase catalytic core"/>
    <property type="match status" value="1"/>
</dbReference>
<evidence type="ECO:0000256" key="2">
    <source>
        <dbReference type="ARBA" id="ARBA00022908"/>
    </source>
</evidence>
<reference evidence="6 7" key="1">
    <citation type="submission" date="2021-10" db="EMBL/GenBank/DDBJ databases">
        <authorList>
            <person name="Chen M."/>
        </authorList>
    </citation>
    <scope>NUCLEOTIDE SEQUENCE [LARGE SCALE GENOMIC DNA]</scope>
    <source>
        <strain evidence="6 7">H3-26</strain>
    </source>
</reference>
<dbReference type="InterPro" id="IPR013762">
    <property type="entry name" value="Integrase-like_cat_sf"/>
</dbReference>
<feature type="domain" description="Tyr recombinase" evidence="5">
    <location>
        <begin position="180"/>
        <end position="351"/>
    </location>
</feature>
<keyword evidence="4" id="KW-0233">DNA recombination</keyword>
<keyword evidence="7" id="KW-1185">Reference proteome</keyword>
<evidence type="ECO:0000256" key="4">
    <source>
        <dbReference type="ARBA" id="ARBA00023172"/>
    </source>
</evidence>
<evidence type="ECO:0000313" key="6">
    <source>
        <dbReference type="EMBL" id="MCB5195684.1"/>
    </source>
</evidence>
<dbReference type="Gene3D" id="1.10.150.130">
    <property type="match status" value="1"/>
</dbReference>
<sequence length="360" mass="41329">MASIQKRTTAAGVIRYQVSIRLKGLPPQSATFDRLTDAKRWAAKIESELREGRFFKTKAQHKHTVKDAIERYLREVMPHKSESTIRDQTQQLAWWQKEIGLVILSELAPAQIADCKTKLANTPMQARGPKSKAAPSYRSASTINAYLRVFSHLCNTAAGEWEWIRNNPVEAVKKPKINNARTRFLDETEKTRLLLECRKFPDLYLAVVLALTTAARKNEIWSLQWHQIDLNRRSITLYLTKNKDIRSLSLVGEALELLKVKHAQVPRPNDFLFQGNVVGKSFDFRKQWEHCVEAAGLHNFRYHDLRHTAASYLAMSGATLPELAEILGHKTMQMVKRYAHFSQDHKQSVVERMANTFLVV</sequence>
<dbReference type="InterPro" id="IPR011010">
    <property type="entry name" value="DNA_brk_join_enz"/>
</dbReference>
<dbReference type="PROSITE" id="PS51898">
    <property type="entry name" value="TYR_RECOMBINASE"/>
    <property type="match status" value="1"/>
</dbReference>
<evidence type="ECO:0000259" key="5">
    <source>
        <dbReference type="PROSITE" id="PS51898"/>
    </source>
</evidence>
<gene>
    <name evidence="6" type="ORF">LG219_05205</name>
</gene>
<dbReference type="PANTHER" id="PTHR30349">
    <property type="entry name" value="PHAGE INTEGRASE-RELATED"/>
    <property type="match status" value="1"/>
</dbReference>
<dbReference type="Pfam" id="PF00589">
    <property type="entry name" value="Phage_integrase"/>
    <property type="match status" value="1"/>
</dbReference>
<dbReference type="InterPro" id="IPR050090">
    <property type="entry name" value="Tyrosine_recombinase_XerCD"/>
</dbReference>
<organism evidence="6 7">
    <name type="scientific">Deefgea salmonis</name>
    <dbReference type="NCBI Taxonomy" id="2875502"/>
    <lineage>
        <taxon>Bacteria</taxon>
        <taxon>Pseudomonadati</taxon>
        <taxon>Pseudomonadota</taxon>
        <taxon>Betaproteobacteria</taxon>
        <taxon>Neisseriales</taxon>
        <taxon>Chitinibacteraceae</taxon>
        <taxon>Deefgea</taxon>
    </lineage>
</organism>
<dbReference type="EMBL" id="JAJAWG010000002">
    <property type="protein sequence ID" value="MCB5195684.1"/>
    <property type="molecule type" value="Genomic_DNA"/>
</dbReference>
<comment type="caution">
    <text evidence="6">The sequence shown here is derived from an EMBL/GenBank/DDBJ whole genome shotgun (WGS) entry which is preliminary data.</text>
</comment>
<dbReference type="CDD" id="cd00796">
    <property type="entry name" value="INT_Rci_Hp1_C"/>
    <property type="match status" value="1"/>
</dbReference>
<name>A0ABS8BIZ5_9NEIS</name>
<evidence type="ECO:0000313" key="7">
    <source>
        <dbReference type="Proteomes" id="UP001198034"/>
    </source>
</evidence>
<evidence type="ECO:0000256" key="1">
    <source>
        <dbReference type="ARBA" id="ARBA00008857"/>
    </source>
</evidence>
<dbReference type="PANTHER" id="PTHR30349:SF64">
    <property type="entry name" value="PROPHAGE INTEGRASE INTD-RELATED"/>
    <property type="match status" value="1"/>
</dbReference>
<keyword evidence="3" id="KW-0238">DNA-binding</keyword>
<dbReference type="InterPro" id="IPR010998">
    <property type="entry name" value="Integrase_recombinase_N"/>
</dbReference>
<comment type="similarity">
    <text evidence="1">Belongs to the 'phage' integrase family.</text>
</comment>
<dbReference type="InterPro" id="IPR002104">
    <property type="entry name" value="Integrase_catalytic"/>
</dbReference>
<protein>
    <submittedName>
        <fullName evidence="6">Site-specific integrase</fullName>
    </submittedName>
</protein>
<keyword evidence="2" id="KW-0229">DNA integration</keyword>
<dbReference type="SUPFAM" id="SSF56349">
    <property type="entry name" value="DNA breaking-rejoining enzymes"/>
    <property type="match status" value="1"/>
</dbReference>